<protein>
    <recommendedName>
        <fullName evidence="1">HepT-like domain-containing protein</fullName>
    </recommendedName>
</protein>
<dbReference type="RefSeq" id="WP_324715571.1">
    <property type="nucleotide sequence ID" value="NZ_CP141615.1"/>
</dbReference>
<accession>A0ABZ1BU28</accession>
<keyword evidence="3" id="KW-1185">Reference proteome</keyword>
<dbReference type="EMBL" id="CP141615">
    <property type="protein sequence ID" value="WRP16299.1"/>
    <property type="molecule type" value="Genomic_DNA"/>
</dbReference>
<evidence type="ECO:0000259" key="1">
    <source>
        <dbReference type="Pfam" id="PF20797"/>
    </source>
</evidence>
<sequence>MIGRYAVLAERIRQELEELAPLVGRARRYVAVAVSSSDPEPYLDGAALNLHGFYSGLERVFEAIAREVDGSVPAGPHWHRELLRQMQLAVRGVRPAVLTGETAAALEEYLGFRHVVRALYTTRLRPDRIRELADAAQGAFERASGELLAFAAFLETAAADQASSGDNAGR</sequence>
<dbReference type="Proteomes" id="UP001332192">
    <property type="component" value="Chromosome"/>
</dbReference>
<reference evidence="2 3" key="1">
    <citation type="journal article" date="2024" name="Front. Microbiol.">
        <title>Novel thermophilic genera Geochorda gen. nov. and Carboxydochorda gen. nov. from the deep terrestrial subsurface reveal the ecophysiological diversity in the class Limnochordia.</title>
        <authorList>
            <person name="Karnachuk O.V."/>
            <person name="Lukina A.P."/>
            <person name="Avakyan M.R."/>
            <person name="Kadnikov V.V."/>
            <person name="Begmatov S."/>
            <person name="Beletsky A.V."/>
            <person name="Vlasova K.G."/>
            <person name="Novikov A.A."/>
            <person name="Shcherbakova V.A."/>
            <person name="Mardanov A.V."/>
            <person name="Ravin N.V."/>
        </authorList>
    </citation>
    <scope>NUCLEOTIDE SEQUENCE [LARGE SCALE GENOMIC DNA]</scope>
    <source>
        <strain evidence="2 3">L945</strain>
    </source>
</reference>
<name>A0ABZ1BU28_9FIRM</name>
<organism evidence="2 3">
    <name type="scientific">Carboxydichorda subterranea</name>
    <dbReference type="NCBI Taxonomy" id="3109565"/>
    <lineage>
        <taxon>Bacteria</taxon>
        <taxon>Bacillati</taxon>
        <taxon>Bacillota</taxon>
        <taxon>Limnochordia</taxon>
        <taxon>Limnochordales</taxon>
        <taxon>Geochordaceae</taxon>
        <taxon>Carboxydichorda</taxon>
    </lineage>
</organism>
<evidence type="ECO:0000313" key="2">
    <source>
        <dbReference type="EMBL" id="WRP16299.1"/>
    </source>
</evidence>
<feature type="domain" description="HepT-like" evidence="1">
    <location>
        <begin position="47"/>
        <end position="153"/>
    </location>
</feature>
<dbReference type="InterPro" id="IPR048769">
    <property type="entry name" value="HepT-like_dom"/>
</dbReference>
<evidence type="ECO:0000313" key="3">
    <source>
        <dbReference type="Proteomes" id="UP001332192"/>
    </source>
</evidence>
<gene>
    <name evidence="2" type="ORF">U7230_09315</name>
</gene>
<proteinExistence type="predicted"/>
<dbReference type="Pfam" id="PF20797">
    <property type="entry name" value="HepT-like_2"/>
    <property type="match status" value="1"/>
</dbReference>